<dbReference type="GO" id="GO:0033194">
    <property type="term" value="P:response to hydroperoxide"/>
    <property type="evidence" value="ECO:0007669"/>
    <property type="project" value="TreeGrafter"/>
</dbReference>
<accession>A0A0U3E0C5</accession>
<dbReference type="NCBIfam" id="NF002542">
    <property type="entry name" value="PRK02101.1-3"/>
    <property type="match status" value="1"/>
</dbReference>
<dbReference type="GO" id="GO:0005829">
    <property type="term" value="C:cytosol"/>
    <property type="evidence" value="ECO:0007669"/>
    <property type="project" value="TreeGrafter"/>
</dbReference>
<dbReference type="PANTHER" id="PTHR30283">
    <property type="entry name" value="PEROXIDE STRESS RESPONSE PROTEIN YAAA"/>
    <property type="match status" value="1"/>
</dbReference>
<dbReference type="OrthoDB" id="9777133at2"/>
<dbReference type="PANTHER" id="PTHR30283:SF4">
    <property type="entry name" value="PEROXIDE STRESS RESISTANCE PROTEIN YAAA"/>
    <property type="match status" value="1"/>
</dbReference>
<dbReference type="EMBL" id="CP013729">
    <property type="protein sequence ID" value="ALV06581.1"/>
    <property type="molecule type" value="Genomic_DNA"/>
</dbReference>
<evidence type="ECO:0000313" key="2">
    <source>
        <dbReference type="EMBL" id="ALV06581.1"/>
    </source>
</evidence>
<keyword evidence="3" id="KW-1185">Reference proteome</keyword>
<dbReference type="RefSeq" id="WP_058934832.1">
    <property type="nucleotide sequence ID" value="NZ_CP013729.1"/>
</dbReference>
<dbReference type="Pfam" id="PF03883">
    <property type="entry name" value="H2O2_YaaD"/>
    <property type="match status" value="1"/>
</dbReference>
<dbReference type="InterPro" id="IPR005583">
    <property type="entry name" value="YaaA"/>
</dbReference>
<organism evidence="2 3">
    <name type="scientific">Roseateles depolymerans</name>
    <dbReference type="NCBI Taxonomy" id="76731"/>
    <lineage>
        <taxon>Bacteria</taxon>
        <taxon>Pseudomonadati</taxon>
        <taxon>Pseudomonadota</taxon>
        <taxon>Betaproteobacteria</taxon>
        <taxon>Burkholderiales</taxon>
        <taxon>Sphaerotilaceae</taxon>
        <taxon>Roseateles</taxon>
    </lineage>
</organism>
<dbReference type="AlphaFoldDB" id="A0A0U3E0C5"/>
<proteinExistence type="inferred from homology"/>
<dbReference type="Proteomes" id="UP000060699">
    <property type="component" value="Chromosome"/>
</dbReference>
<evidence type="ECO:0000313" key="3">
    <source>
        <dbReference type="Proteomes" id="UP000060699"/>
    </source>
</evidence>
<comment type="similarity">
    <text evidence="1">Belongs to the UPF0246 family.</text>
</comment>
<dbReference type="HAMAP" id="MF_00652">
    <property type="entry name" value="UPF0246"/>
    <property type="match status" value="1"/>
</dbReference>
<dbReference type="KEGG" id="rdp:RD2015_2106"/>
<evidence type="ECO:0000256" key="1">
    <source>
        <dbReference type="HAMAP-Rule" id="MF_00652"/>
    </source>
</evidence>
<dbReference type="PATRIC" id="fig|76731.3.peg.2156"/>
<gene>
    <name evidence="2" type="ORF">RD2015_2106</name>
</gene>
<name>A0A0U3E0C5_9BURK</name>
<reference evidence="2 3" key="1">
    <citation type="submission" date="2015-12" db="EMBL/GenBank/DDBJ databases">
        <title>Complete genome of Roseateles depolymerans KCTC 42856.</title>
        <authorList>
            <person name="Kim K.M."/>
        </authorList>
    </citation>
    <scope>NUCLEOTIDE SEQUENCE [LARGE SCALE GENOMIC DNA]</scope>
    <source>
        <strain evidence="2 3">KCTC 42856</strain>
    </source>
</reference>
<protein>
    <recommendedName>
        <fullName evidence="1">UPF0246 protein RD2015_2106</fullName>
    </recommendedName>
</protein>
<sequence length="261" mass="28991">MLFVISPAKSLDYDTPTPAEVAALATRPSFIPQSAELIELLKAKSQAEISGLMDISDALASLNLARYEAWSTRFTEANSKPAVLAFNGDVYDGLQASTLSVADLQWAQQHLAILSGLYGVLRPLDRLQPYRLEMGTALANPKGANLYAYWGDTIAQHLNERSAQLQSPVIVNLASQEYFKAAARKTLKPRVIECQFEDWKGGRYKIISFFAKRARGLMARYAIQNHIQTPAALQEFAVDGYAYASEVSTPDRLVFRRRLTD</sequence>
<dbReference type="STRING" id="76731.RD2015_2106"/>